<feature type="domain" description="Alcohol dehydrogenase iron-type/glycerol dehydrogenase GldA" evidence="2">
    <location>
        <begin position="9"/>
        <end position="62"/>
    </location>
</feature>
<evidence type="ECO:0000313" key="3">
    <source>
        <dbReference type="EMBL" id="OTA41224.1"/>
    </source>
</evidence>
<dbReference type="InterPro" id="IPR001670">
    <property type="entry name" value="ADH_Fe/GldA"/>
</dbReference>
<gene>
    <name evidence="3" type="ORF">A6D92_08715</name>
</gene>
<name>A0A1Y2T678_SYMTR</name>
<organism evidence="3 4">
    <name type="scientific">Symbiobacterium thermophilum</name>
    <dbReference type="NCBI Taxonomy" id="2734"/>
    <lineage>
        <taxon>Bacteria</taxon>
        <taxon>Bacillati</taxon>
        <taxon>Bacillota</taxon>
        <taxon>Clostridia</taxon>
        <taxon>Eubacteriales</taxon>
        <taxon>Symbiobacteriaceae</taxon>
        <taxon>Symbiobacterium</taxon>
    </lineage>
</organism>
<evidence type="ECO:0000313" key="4">
    <source>
        <dbReference type="Proteomes" id="UP000194267"/>
    </source>
</evidence>
<dbReference type="GO" id="GO:0046872">
    <property type="term" value="F:metal ion binding"/>
    <property type="evidence" value="ECO:0007669"/>
    <property type="project" value="InterPro"/>
</dbReference>
<dbReference type="InterPro" id="IPR044731">
    <property type="entry name" value="BDH-like"/>
</dbReference>
<dbReference type="GO" id="GO:0008106">
    <property type="term" value="F:alcohol dehydrogenase (NADP+) activity"/>
    <property type="evidence" value="ECO:0007669"/>
    <property type="project" value="TreeGrafter"/>
</dbReference>
<dbReference type="Proteomes" id="UP000194267">
    <property type="component" value="Unassembled WGS sequence"/>
</dbReference>
<proteinExistence type="predicted"/>
<dbReference type="GO" id="GO:1990002">
    <property type="term" value="F:methylglyoxal reductase (NADPH) (acetol producing) activity"/>
    <property type="evidence" value="ECO:0007669"/>
    <property type="project" value="TreeGrafter"/>
</dbReference>
<dbReference type="GO" id="GO:1990362">
    <property type="term" value="F:butanol dehydrogenase (NAD+) activity"/>
    <property type="evidence" value="ECO:0007669"/>
    <property type="project" value="InterPro"/>
</dbReference>
<accession>A0A1Y2T678</accession>
<feature type="non-terminal residue" evidence="3">
    <location>
        <position position="64"/>
    </location>
</feature>
<dbReference type="PANTHER" id="PTHR43633">
    <property type="entry name" value="ALCOHOL DEHYDROGENASE YQHD"/>
    <property type="match status" value="1"/>
</dbReference>
<dbReference type="GO" id="GO:0005829">
    <property type="term" value="C:cytosol"/>
    <property type="evidence" value="ECO:0007669"/>
    <property type="project" value="TreeGrafter"/>
</dbReference>
<dbReference type="SUPFAM" id="SSF56796">
    <property type="entry name" value="Dehydroquinate synthase-like"/>
    <property type="match status" value="1"/>
</dbReference>
<keyword evidence="1" id="KW-0560">Oxidoreductase</keyword>
<dbReference type="AlphaFoldDB" id="A0A1Y2T678"/>
<protein>
    <submittedName>
        <fullName evidence="3">Butanol dehydrogenase</fullName>
    </submittedName>
</protein>
<evidence type="ECO:0000256" key="1">
    <source>
        <dbReference type="ARBA" id="ARBA00023002"/>
    </source>
</evidence>
<comment type="caution">
    <text evidence="3">The sequence shown here is derived from an EMBL/GenBank/DDBJ whole genome shotgun (WGS) entry which is preliminary data.</text>
</comment>
<dbReference type="Gene3D" id="3.40.50.1970">
    <property type="match status" value="1"/>
</dbReference>
<dbReference type="PANTHER" id="PTHR43633:SF1">
    <property type="entry name" value="ALCOHOL DEHYDROGENASE YQHD"/>
    <property type="match status" value="1"/>
</dbReference>
<evidence type="ECO:0000259" key="2">
    <source>
        <dbReference type="Pfam" id="PF00465"/>
    </source>
</evidence>
<reference evidence="4" key="1">
    <citation type="submission" date="2016-04" db="EMBL/GenBank/DDBJ databases">
        <authorList>
            <person name="Antunes L.P."/>
            <person name="Martins L.F."/>
            <person name="Pereira R.V."/>
            <person name="Thomas A.M."/>
            <person name="Barbosa D."/>
            <person name="Nascimento L."/>
            <person name="Silva G.M."/>
            <person name="Condomitti G.W."/>
            <person name="Digiampietri L.A."/>
            <person name="Lombardi K.C."/>
            <person name="Ramos P.L."/>
            <person name="Quaggio R.B."/>
            <person name="Oliveira J.C."/>
            <person name="Pascon R.C."/>
            <person name="Cruz J.B."/>
            <person name="Silva A.M."/>
            <person name="Setubal J.C."/>
        </authorList>
    </citation>
    <scope>NUCLEOTIDE SEQUENCE [LARGE SCALE GENOMIC DNA]</scope>
</reference>
<sequence length="64" mass="7320">MENFVFHNPTRLIFGRGQLSRLRDELEPYGKRVLLVYGGGSIKRTGLYDEVMAILREAGCTVFE</sequence>
<dbReference type="EMBL" id="LWLV01000663">
    <property type="protein sequence ID" value="OTA41224.1"/>
    <property type="molecule type" value="Genomic_DNA"/>
</dbReference>
<dbReference type="Pfam" id="PF00465">
    <property type="entry name" value="Fe-ADH"/>
    <property type="match status" value="1"/>
</dbReference>